<sequence>MKLLLLILTSFIFCFFFLLHGLNLYRTRRLPPGPLGFPIIGSLLELGPKPHESLAKLAHKHGPFMTIKLGTITSVIASTPDAAKDVLQRNDGACSGRTMPDVATALDHPEAGILWMPPDETWRAIRKALNIYLTNPKKLHSNMAIRHNVVQGALDFLRESARKRSVVDVGKLVFSVSLNQMSNTFISQNVINYNDSNSVERFKMAMDTVKKTHGKFNITDMFPLLKPFDPQNLRRQMKMAHHLFDDVVEVALRERRKHRELKMQRYGDMLDSLLDYSQENKDKFSLIHVKSLIVDSFLAGADTSPRTTSWAMTEMLFNPDVYSRVRKEVSEVVGEDGKVHEAKILDLPYLHAVIKETMRLHPPIPLLAPHKTMKEVKLGDFIIPTNTQILVNAWAVARDPNYWENPSVFMPGRFLGNKVDYKGQHFQFIPFGSGRRMCPGTPLAHRMVSLMVASFVYHFDWNLHHKVDMDGNLDLSTQFIATPIHCLNSCR</sequence>
<dbReference type="EC" id="1.14.14.83" evidence="10"/>
<evidence type="ECO:0000256" key="4">
    <source>
        <dbReference type="ARBA" id="ARBA00022723"/>
    </source>
</evidence>
<dbReference type="EMBL" id="CM007906">
    <property type="protein sequence ID" value="OTF84820.1"/>
    <property type="molecule type" value="Genomic_DNA"/>
</dbReference>
<evidence type="ECO:0000313" key="12">
    <source>
        <dbReference type="Proteomes" id="UP000215914"/>
    </source>
</evidence>
<keyword evidence="4 8" id="KW-0479">Metal-binding</keyword>
<proteinExistence type="inferred from homology"/>
<dbReference type="InterPro" id="IPR036396">
    <property type="entry name" value="Cyt_P450_sf"/>
</dbReference>
<comment type="cofactor">
    <cofactor evidence="1 8">
        <name>heme</name>
        <dbReference type="ChEBI" id="CHEBI:30413"/>
    </cofactor>
</comment>
<gene>
    <name evidence="11" type="ORF">HannXRQ_Chr17g0533261</name>
    <name evidence="10" type="ORF">HanXRQr2_Chr17g0779381</name>
</gene>
<comment type="similarity">
    <text evidence="2 9">Belongs to the cytochrome P450 family.</text>
</comment>
<dbReference type="InterPro" id="IPR001128">
    <property type="entry name" value="Cyt_P450"/>
</dbReference>
<keyword evidence="6 8" id="KW-0408">Iron</keyword>
<dbReference type="GO" id="GO:0005506">
    <property type="term" value="F:iron ion binding"/>
    <property type="evidence" value="ECO:0007669"/>
    <property type="project" value="InterPro"/>
</dbReference>
<dbReference type="Gene3D" id="1.10.630.10">
    <property type="entry name" value="Cytochrome P450"/>
    <property type="match status" value="1"/>
</dbReference>
<evidence type="ECO:0000313" key="11">
    <source>
        <dbReference type="EMBL" id="OTF84820.1"/>
    </source>
</evidence>
<accession>A0A251RKX7</accession>
<evidence type="ECO:0000256" key="6">
    <source>
        <dbReference type="ARBA" id="ARBA00023004"/>
    </source>
</evidence>
<organism evidence="11 12">
    <name type="scientific">Helianthus annuus</name>
    <name type="common">Common sunflower</name>
    <dbReference type="NCBI Taxonomy" id="4232"/>
    <lineage>
        <taxon>Eukaryota</taxon>
        <taxon>Viridiplantae</taxon>
        <taxon>Streptophyta</taxon>
        <taxon>Embryophyta</taxon>
        <taxon>Tracheophyta</taxon>
        <taxon>Spermatophyta</taxon>
        <taxon>Magnoliopsida</taxon>
        <taxon>eudicotyledons</taxon>
        <taxon>Gunneridae</taxon>
        <taxon>Pentapetalae</taxon>
        <taxon>asterids</taxon>
        <taxon>campanulids</taxon>
        <taxon>Asterales</taxon>
        <taxon>Asteraceae</taxon>
        <taxon>Asteroideae</taxon>
        <taxon>Heliantheae alliance</taxon>
        <taxon>Heliantheae</taxon>
        <taxon>Helianthus</taxon>
    </lineage>
</organism>
<dbReference type="InterPro" id="IPR002401">
    <property type="entry name" value="Cyt_P450_E_grp-I"/>
</dbReference>
<dbReference type="GO" id="GO:0102811">
    <property type="term" value="F:geraniol 10-hydroxylase activity"/>
    <property type="evidence" value="ECO:0007669"/>
    <property type="project" value="UniProtKB-EC"/>
</dbReference>
<dbReference type="InParanoid" id="A0A251RKX7"/>
<dbReference type="PANTHER" id="PTHR47950">
    <property type="entry name" value="CYTOCHROME P450, FAMILY 76, SUBFAMILY C, POLYPEPTIDE 5-RELATED"/>
    <property type="match status" value="1"/>
</dbReference>
<dbReference type="GO" id="GO:0020037">
    <property type="term" value="F:heme binding"/>
    <property type="evidence" value="ECO:0007669"/>
    <property type="project" value="InterPro"/>
</dbReference>
<evidence type="ECO:0000256" key="9">
    <source>
        <dbReference type="RuleBase" id="RU000461"/>
    </source>
</evidence>
<dbReference type="Pfam" id="PF00067">
    <property type="entry name" value="p450"/>
    <property type="match status" value="1"/>
</dbReference>
<keyword evidence="3 8" id="KW-0349">Heme</keyword>
<dbReference type="PROSITE" id="PS00086">
    <property type="entry name" value="CYTOCHROME_P450"/>
    <property type="match status" value="1"/>
</dbReference>
<keyword evidence="7 9" id="KW-0503">Monooxygenase</keyword>
<evidence type="ECO:0000256" key="5">
    <source>
        <dbReference type="ARBA" id="ARBA00023002"/>
    </source>
</evidence>
<evidence type="ECO:0000256" key="2">
    <source>
        <dbReference type="ARBA" id="ARBA00010617"/>
    </source>
</evidence>
<dbReference type="Proteomes" id="UP000215914">
    <property type="component" value="Chromosome 17"/>
</dbReference>
<dbReference type="SUPFAM" id="SSF48264">
    <property type="entry name" value="Cytochrome P450"/>
    <property type="match status" value="1"/>
</dbReference>
<dbReference type="InterPro" id="IPR017972">
    <property type="entry name" value="Cyt_P450_CS"/>
</dbReference>
<reference evidence="10" key="3">
    <citation type="submission" date="2020-06" db="EMBL/GenBank/DDBJ databases">
        <title>Helianthus annuus Genome sequencing and assembly Release 2.</title>
        <authorList>
            <person name="Gouzy J."/>
            <person name="Langlade N."/>
            <person name="Munos S."/>
        </authorList>
    </citation>
    <scope>NUCLEOTIDE SEQUENCE</scope>
    <source>
        <tissue evidence="10">Leaves</tissue>
    </source>
</reference>
<dbReference type="GO" id="GO:0016491">
    <property type="term" value="F:oxidoreductase activity"/>
    <property type="evidence" value="ECO:0000318"/>
    <property type="project" value="GO_Central"/>
</dbReference>
<dbReference type="PRINTS" id="PR00385">
    <property type="entry name" value="P450"/>
</dbReference>
<keyword evidence="5 9" id="KW-0560">Oxidoreductase</keyword>
<name>A0A251RKX7_HELAN</name>
<keyword evidence="12" id="KW-1185">Reference proteome</keyword>
<dbReference type="AlphaFoldDB" id="A0A251RKX7"/>
<evidence type="ECO:0000256" key="7">
    <source>
        <dbReference type="ARBA" id="ARBA00023033"/>
    </source>
</evidence>
<protein>
    <submittedName>
        <fullName evidence="10">Geraniol 8-hydroxylase</fullName>
        <ecNumber evidence="10">1.14.14.83</ecNumber>
    </submittedName>
    <submittedName>
        <fullName evidence="11">Putative cytochrome P450</fullName>
    </submittedName>
</protein>
<dbReference type="STRING" id="4232.A0A251RKX7"/>
<feature type="binding site" description="axial binding residue" evidence="8">
    <location>
        <position position="438"/>
    </location>
    <ligand>
        <name>heme</name>
        <dbReference type="ChEBI" id="CHEBI:30413"/>
    </ligand>
    <ligandPart>
        <name>Fe</name>
        <dbReference type="ChEBI" id="CHEBI:18248"/>
    </ligandPart>
</feature>
<reference evidence="11" key="2">
    <citation type="submission" date="2017-02" db="EMBL/GenBank/DDBJ databases">
        <title>Sunflower complete genome.</title>
        <authorList>
            <person name="Langlade N."/>
            <person name="Munos S."/>
        </authorList>
    </citation>
    <scope>NUCLEOTIDE SEQUENCE [LARGE SCALE GENOMIC DNA]</scope>
    <source>
        <tissue evidence="11">Leaves</tissue>
    </source>
</reference>
<evidence type="ECO:0000256" key="8">
    <source>
        <dbReference type="PIRSR" id="PIRSR602401-1"/>
    </source>
</evidence>
<reference evidence="10 12" key="1">
    <citation type="journal article" date="2017" name="Nature">
        <title>The sunflower genome provides insights into oil metabolism, flowering and Asterid evolution.</title>
        <authorList>
            <person name="Badouin H."/>
            <person name="Gouzy J."/>
            <person name="Grassa C.J."/>
            <person name="Murat F."/>
            <person name="Staton S.E."/>
            <person name="Cottret L."/>
            <person name="Lelandais-Briere C."/>
            <person name="Owens G.L."/>
            <person name="Carrere S."/>
            <person name="Mayjonade B."/>
            <person name="Legrand L."/>
            <person name="Gill N."/>
            <person name="Kane N.C."/>
            <person name="Bowers J.E."/>
            <person name="Hubner S."/>
            <person name="Bellec A."/>
            <person name="Berard A."/>
            <person name="Berges H."/>
            <person name="Blanchet N."/>
            <person name="Boniface M.C."/>
            <person name="Brunel D."/>
            <person name="Catrice O."/>
            <person name="Chaidir N."/>
            <person name="Claudel C."/>
            <person name="Donnadieu C."/>
            <person name="Faraut T."/>
            <person name="Fievet G."/>
            <person name="Helmstetter N."/>
            <person name="King M."/>
            <person name="Knapp S.J."/>
            <person name="Lai Z."/>
            <person name="Le Paslier M.C."/>
            <person name="Lippi Y."/>
            <person name="Lorenzon L."/>
            <person name="Mandel J.R."/>
            <person name="Marage G."/>
            <person name="Marchand G."/>
            <person name="Marquand E."/>
            <person name="Bret-Mestries E."/>
            <person name="Morien E."/>
            <person name="Nambeesan S."/>
            <person name="Nguyen T."/>
            <person name="Pegot-Espagnet P."/>
            <person name="Pouilly N."/>
            <person name="Raftis F."/>
            <person name="Sallet E."/>
            <person name="Schiex T."/>
            <person name="Thomas J."/>
            <person name="Vandecasteele C."/>
            <person name="Vares D."/>
            <person name="Vear F."/>
            <person name="Vautrin S."/>
            <person name="Crespi M."/>
            <person name="Mangin B."/>
            <person name="Burke J.M."/>
            <person name="Salse J."/>
            <person name="Munos S."/>
            <person name="Vincourt P."/>
            <person name="Rieseberg L.H."/>
            <person name="Langlade N.B."/>
        </authorList>
    </citation>
    <scope>NUCLEOTIDE SEQUENCE [LARGE SCALE GENOMIC DNA]</scope>
    <source>
        <strain evidence="12">cv. SF193</strain>
        <tissue evidence="10">Leaves</tissue>
    </source>
</reference>
<dbReference type="FunFam" id="1.10.630.10:FF:000126">
    <property type="entry name" value="Predicted protein"/>
    <property type="match status" value="1"/>
</dbReference>
<dbReference type="OMA" id="MRMHEMA"/>
<dbReference type="PRINTS" id="PR00463">
    <property type="entry name" value="EP450I"/>
</dbReference>
<dbReference type="EMBL" id="MNCJ02000332">
    <property type="protein sequence ID" value="KAF5753371.1"/>
    <property type="molecule type" value="Genomic_DNA"/>
</dbReference>
<evidence type="ECO:0000313" key="10">
    <source>
        <dbReference type="EMBL" id="KAF5753371.1"/>
    </source>
</evidence>
<evidence type="ECO:0000256" key="3">
    <source>
        <dbReference type="ARBA" id="ARBA00022617"/>
    </source>
</evidence>
<dbReference type="PANTHER" id="PTHR47950:SF42">
    <property type="entry name" value="GERANIOL 8-HYDROXYLASE"/>
    <property type="match status" value="1"/>
</dbReference>
<dbReference type="Gramene" id="mRNA:HanXRQr2_Chr17g0779381">
    <property type="protein sequence ID" value="mRNA:HanXRQr2_Chr17g0779381"/>
    <property type="gene ID" value="HanXRQr2_Chr17g0779381"/>
</dbReference>
<dbReference type="OrthoDB" id="2789670at2759"/>
<evidence type="ECO:0000256" key="1">
    <source>
        <dbReference type="ARBA" id="ARBA00001971"/>
    </source>
</evidence>